<keyword evidence="1" id="KW-0808">Transferase</keyword>
<dbReference type="EMBL" id="SZZH01000006">
    <property type="protein sequence ID" value="TKV56969.1"/>
    <property type="molecule type" value="Genomic_DNA"/>
</dbReference>
<evidence type="ECO:0000313" key="2">
    <source>
        <dbReference type="Proteomes" id="UP000306985"/>
    </source>
</evidence>
<gene>
    <name evidence="1" type="ORF">FDO65_19265</name>
</gene>
<name>A0A4U6QAM0_9ACTN</name>
<organism evidence="1 2">
    <name type="scientific">Nakamurella flava</name>
    <dbReference type="NCBI Taxonomy" id="2576308"/>
    <lineage>
        <taxon>Bacteria</taxon>
        <taxon>Bacillati</taxon>
        <taxon>Actinomycetota</taxon>
        <taxon>Actinomycetes</taxon>
        <taxon>Nakamurellales</taxon>
        <taxon>Nakamurellaceae</taxon>
        <taxon>Nakamurella</taxon>
    </lineage>
</organism>
<dbReference type="OrthoDB" id="9808443at2"/>
<dbReference type="Pfam" id="PF08843">
    <property type="entry name" value="AbiEii"/>
    <property type="match status" value="1"/>
</dbReference>
<evidence type="ECO:0000313" key="1">
    <source>
        <dbReference type="EMBL" id="TKV56969.1"/>
    </source>
</evidence>
<dbReference type="InterPro" id="IPR014942">
    <property type="entry name" value="AbiEii"/>
</dbReference>
<comment type="caution">
    <text evidence="1">The sequence shown here is derived from an EMBL/GenBank/DDBJ whole genome shotgun (WGS) entry which is preliminary data.</text>
</comment>
<keyword evidence="2" id="KW-1185">Reference proteome</keyword>
<protein>
    <submittedName>
        <fullName evidence="1">Nucleotidyl transferase AbiEii/AbiGii toxin family protein</fullName>
    </submittedName>
</protein>
<reference evidence="1 2" key="1">
    <citation type="submission" date="2019-05" db="EMBL/GenBank/DDBJ databases">
        <title>Nakamurella sp. N5BH11, whole genome shotgun sequence.</title>
        <authorList>
            <person name="Tuo L."/>
        </authorList>
    </citation>
    <scope>NUCLEOTIDE SEQUENCE [LARGE SCALE GENOMIC DNA]</scope>
    <source>
        <strain evidence="1 2">N5BH11</strain>
    </source>
</reference>
<accession>A0A4U6QAM0</accession>
<dbReference type="RefSeq" id="WP_137451356.1">
    <property type="nucleotide sequence ID" value="NZ_SZZH01000006.1"/>
</dbReference>
<dbReference type="AlphaFoldDB" id="A0A4U6QAM0"/>
<proteinExistence type="predicted"/>
<sequence>MSPGDEAFRRIQSAARSAAAKTGVATPTQEYLIRHTLESFLDRLSRTAHADDFVLKGGILLAAYGVRRPTKDADANAIGADVTAGHLIDVVHDLVAVETDDGVVFDLDSVSVQEIREHAAYPGLRVRLGVSIGPWKGAAAWDVSTGDPIVPAPRKVRIDRIVGDPFVLLGYASETTIAEKGVTILERGITSTTWRDYVDIVQLARQGIDADELLRSAQAVARYRNVSLERIAPHVAGYGQIGQAKWAAWRRKERLEAVCEADLDQQMALVASYLDPVFSHGDAVPRR</sequence>
<dbReference type="Proteomes" id="UP000306985">
    <property type="component" value="Unassembled WGS sequence"/>
</dbReference>
<dbReference type="GO" id="GO:0016740">
    <property type="term" value="F:transferase activity"/>
    <property type="evidence" value="ECO:0007669"/>
    <property type="project" value="UniProtKB-KW"/>
</dbReference>